<dbReference type="AlphaFoldDB" id="T2I7M5"/>
<sequence>MLSFLEKNYCLSLTHNECLKLFPFLSFSTPIINPVGANGRSPLPRTNHESISSYKQL</sequence>
<dbReference type="Proteomes" id="UP000018348">
    <property type="component" value="Unassembled WGS sequence"/>
</dbReference>
<comment type="caution">
    <text evidence="2">The sequence shown here is derived from an EMBL/GenBank/DDBJ whole genome shotgun (WGS) entry which is preliminary data.</text>
</comment>
<proteinExistence type="predicted"/>
<evidence type="ECO:0000313" key="3">
    <source>
        <dbReference type="Proteomes" id="UP000018348"/>
    </source>
</evidence>
<dbReference type="EMBL" id="CAQK01000015">
    <property type="protein sequence ID" value="CCQ48809.1"/>
    <property type="molecule type" value="Genomic_DNA"/>
</dbReference>
<accession>T2I7M5</accession>
<evidence type="ECO:0000256" key="1">
    <source>
        <dbReference type="SAM" id="MobiDB-lite"/>
    </source>
</evidence>
<name>T2I7M5_CROWT</name>
<protein>
    <submittedName>
        <fullName evidence="2">Uncharacterized protein</fullName>
    </submittedName>
</protein>
<evidence type="ECO:0000313" key="2">
    <source>
        <dbReference type="EMBL" id="CCQ48809.1"/>
    </source>
</evidence>
<organism evidence="2 3">
    <name type="scientific">Crocosphaera watsonii WH 8502</name>
    <dbReference type="NCBI Taxonomy" id="423474"/>
    <lineage>
        <taxon>Bacteria</taxon>
        <taxon>Bacillati</taxon>
        <taxon>Cyanobacteriota</taxon>
        <taxon>Cyanophyceae</taxon>
        <taxon>Oscillatoriophycideae</taxon>
        <taxon>Chroococcales</taxon>
        <taxon>Aphanothecaceae</taxon>
        <taxon>Crocosphaera</taxon>
    </lineage>
</organism>
<feature type="region of interest" description="Disordered" evidence="1">
    <location>
        <begin position="37"/>
        <end position="57"/>
    </location>
</feature>
<reference evidence="2 3" key="1">
    <citation type="submission" date="2013-01" db="EMBL/GenBank/DDBJ databases">
        <authorList>
            <person name="Bench S."/>
        </authorList>
    </citation>
    <scope>NUCLEOTIDE SEQUENCE [LARGE SCALE GENOMIC DNA]</scope>
    <source>
        <strain evidence="2 3">WH 8502</strain>
    </source>
</reference>
<gene>
    <name evidence="2" type="ORF">CWATWH8502_3089</name>
</gene>
<reference evidence="2 3" key="2">
    <citation type="submission" date="2013-09" db="EMBL/GenBank/DDBJ databases">
        <title>Whole genome comparison of six Crocosphaera watsonii strains with differing phenotypes.</title>
        <authorList>
            <person name="Bench S.R."/>
            <person name="Heller P."/>
            <person name="Frank I."/>
            <person name="Arciniega M."/>
            <person name="Shilova I.N."/>
            <person name="Zehr J.P."/>
        </authorList>
    </citation>
    <scope>NUCLEOTIDE SEQUENCE [LARGE SCALE GENOMIC DNA]</scope>
    <source>
        <strain evidence="2 3">WH 8502</strain>
    </source>
</reference>